<evidence type="ECO:0000313" key="3">
    <source>
        <dbReference type="Proteomes" id="UP001164963"/>
    </source>
</evidence>
<proteinExistence type="predicted"/>
<evidence type="ECO:0000313" key="2">
    <source>
        <dbReference type="EMBL" id="UZK52791.1"/>
    </source>
</evidence>
<dbReference type="RefSeq" id="WP_265538426.1">
    <property type="nucleotide sequence ID" value="NZ_CP098740.1"/>
</dbReference>
<feature type="region of interest" description="Disordered" evidence="1">
    <location>
        <begin position="34"/>
        <end position="65"/>
    </location>
</feature>
<evidence type="ECO:0000256" key="1">
    <source>
        <dbReference type="SAM" id="MobiDB-lite"/>
    </source>
</evidence>
<dbReference type="Proteomes" id="UP001164963">
    <property type="component" value="Chromosome"/>
</dbReference>
<protein>
    <recommendedName>
        <fullName evidence="4">Transposase</fullName>
    </recommendedName>
</protein>
<keyword evidence="3" id="KW-1185">Reference proteome</keyword>
<reference evidence="2" key="1">
    <citation type="journal article" date="2022" name="Front. Microbiol.">
        <title>Mirubactin C rescues the lethal effect of cell wall biosynthesis mutations in Bacillus subtilis.</title>
        <authorList>
            <person name="Kepplinger B."/>
            <person name="Wen X."/>
            <person name="Tyler A.R."/>
            <person name="Kim B.Y."/>
            <person name="Brown J."/>
            <person name="Banks P."/>
            <person name="Dashti Y."/>
            <person name="Mackenzie E.S."/>
            <person name="Wills C."/>
            <person name="Kawai Y."/>
            <person name="Waldron K.J."/>
            <person name="Allenby N.E.E."/>
            <person name="Wu L.J."/>
            <person name="Hall M.J."/>
            <person name="Errington J."/>
        </authorList>
    </citation>
    <scope>NUCLEOTIDE SEQUENCE</scope>
    <source>
        <strain evidence="2">MDA8-470</strain>
    </source>
</reference>
<sequence length="65" mass="7533">MRILENWLDDQEDRQLTDKDGNPRYAVVIWERRGTERSSEPIAWPPAPRARSTRPGTRPAEYPAG</sequence>
<name>A0ABY6PLY9_9ACTN</name>
<gene>
    <name evidence="2" type="ORF">NEH16_00505</name>
</gene>
<accession>A0ABY6PLY9</accession>
<evidence type="ECO:0008006" key="4">
    <source>
        <dbReference type="Google" id="ProtNLM"/>
    </source>
</evidence>
<dbReference type="EMBL" id="CP098740">
    <property type="protein sequence ID" value="UZK52791.1"/>
    <property type="molecule type" value="Genomic_DNA"/>
</dbReference>
<organism evidence="2 3">
    <name type="scientific">Streptomyces drozdowiczii</name>
    <dbReference type="NCBI Taxonomy" id="202862"/>
    <lineage>
        <taxon>Bacteria</taxon>
        <taxon>Bacillati</taxon>
        <taxon>Actinomycetota</taxon>
        <taxon>Actinomycetes</taxon>
        <taxon>Kitasatosporales</taxon>
        <taxon>Streptomycetaceae</taxon>
        <taxon>Streptomyces</taxon>
    </lineage>
</organism>